<dbReference type="Pfam" id="PF05235">
    <property type="entry name" value="CHAD"/>
    <property type="match status" value="1"/>
</dbReference>
<sequence length="494" mass="54349">MSARESIEVELKLDVDADQPAPDLAGIAPGATTAAPAVYELNATYLDTPGHDLAAHRITLRRRTGGTDAGWHLKRPSHHPDARRELAIDFADAPADGGVPQAIREAITVIVRDRPLIPVAEITTERTVTLVHAADGAVLAEFCQDRVIAHAHQSQLTQEWAEWEFELVEGDAELLTVARKRLRAAGARKASSASKLARAIGAEPRAHKPARLPKKPTALDLMVHSLATHRDALLTWDPLVRENAFDAVHQMRVTARKLRSILTSFPEILDPAAIAGLADELRELGEVLGQARDREVQLEINRGLLALEDRVPDDLRKALIDDEIARQERSLRTLRFALSSARYLKLLDDLDDAIANPRPGPDADRGAVDVALAGMEHAGQRLRKAQKRLDLLDPWSDEWVEQVHRIRKRAKAVRYTADAAKPLRLKAAKKTAKRAAVIQSHLGDFQDTVVNREQIARVAALPGLSPAAVFVLGRLDAREQTRGRAAVQAYLDRV</sequence>
<dbReference type="Gene3D" id="2.40.320.10">
    <property type="entry name" value="Hypothetical Protein Pfu-838710-001"/>
    <property type="match status" value="1"/>
</dbReference>
<feature type="domain" description="CYTH" evidence="1">
    <location>
        <begin position="6"/>
        <end position="203"/>
    </location>
</feature>
<evidence type="ECO:0000313" key="4">
    <source>
        <dbReference type="Proteomes" id="UP001589783"/>
    </source>
</evidence>
<dbReference type="PANTHER" id="PTHR39339:SF1">
    <property type="entry name" value="CHAD DOMAIN-CONTAINING PROTEIN"/>
    <property type="match status" value="1"/>
</dbReference>
<dbReference type="RefSeq" id="WP_382360841.1">
    <property type="nucleotide sequence ID" value="NZ_JBHLWV010000011.1"/>
</dbReference>
<dbReference type="PANTHER" id="PTHR39339">
    <property type="entry name" value="SLR1444 PROTEIN"/>
    <property type="match status" value="1"/>
</dbReference>
<reference evidence="3 4" key="1">
    <citation type="submission" date="2024-09" db="EMBL/GenBank/DDBJ databases">
        <authorList>
            <person name="Sun Q."/>
            <person name="Mori K."/>
        </authorList>
    </citation>
    <scope>NUCLEOTIDE SEQUENCE [LARGE SCALE GENOMIC DNA]</scope>
    <source>
        <strain evidence="3 4">CCM 7957</strain>
    </source>
</reference>
<dbReference type="InterPro" id="IPR038186">
    <property type="entry name" value="CHAD_dom_sf"/>
</dbReference>
<organism evidence="3 4">
    <name type="scientific">Gordonia phosphorivorans</name>
    <dbReference type="NCBI Taxonomy" id="1056982"/>
    <lineage>
        <taxon>Bacteria</taxon>
        <taxon>Bacillati</taxon>
        <taxon>Actinomycetota</taxon>
        <taxon>Actinomycetes</taxon>
        <taxon>Mycobacteriales</taxon>
        <taxon>Gordoniaceae</taxon>
        <taxon>Gordonia</taxon>
    </lineage>
</organism>
<dbReference type="SMART" id="SM00880">
    <property type="entry name" value="CHAD"/>
    <property type="match status" value="1"/>
</dbReference>
<dbReference type="InterPro" id="IPR007899">
    <property type="entry name" value="CHAD_dom"/>
</dbReference>
<dbReference type="Gene3D" id="1.40.20.10">
    <property type="entry name" value="CHAD domain"/>
    <property type="match status" value="1"/>
</dbReference>
<accession>A0ABV6H545</accession>
<dbReference type="InterPro" id="IPR023577">
    <property type="entry name" value="CYTH_domain"/>
</dbReference>
<keyword evidence="4" id="KW-1185">Reference proteome</keyword>
<comment type="caution">
    <text evidence="3">The sequence shown here is derived from an EMBL/GenBank/DDBJ whole genome shotgun (WGS) entry which is preliminary data.</text>
</comment>
<dbReference type="CDD" id="cd07374">
    <property type="entry name" value="CYTH-like_Pase"/>
    <property type="match status" value="1"/>
</dbReference>
<dbReference type="InterPro" id="IPR033469">
    <property type="entry name" value="CYTH-like_dom_sf"/>
</dbReference>
<dbReference type="SMART" id="SM01118">
    <property type="entry name" value="CYTH"/>
    <property type="match status" value="1"/>
</dbReference>
<protein>
    <submittedName>
        <fullName evidence="3">CHAD domain-containing protein</fullName>
    </submittedName>
</protein>
<dbReference type="SUPFAM" id="SSF55154">
    <property type="entry name" value="CYTH-like phosphatases"/>
    <property type="match status" value="1"/>
</dbReference>
<dbReference type="PROSITE" id="PS51707">
    <property type="entry name" value="CYTH"/>
    <property type="match status" value="1"/>
</dbReference>
<name>A0ABV6H545_9ACTN</name>
<evidence type="ECO:0000259" key="1">
    <source>
        <dbReference type="PROSITE" id="PS51707"/>
    </source>
</evidence>
<evidence type="ECO:0000259" key="2">
    <source>
        <dbReference type="PROSITE" id="PS51708"/>
    </source>
</evidence>
<proteinExistence type="predicted"/>
<feature type="domain" description="CHAD" evidence="2">
    <location>
        <begin position="215"/>
        <end position="494"/>
    </location>
</feature>
<gene>
    <name evidence="3" type="ORF">ACFFJD_03250</name>
</gene>
<evidence type="ECO:0000313" key="3">
    <source>
        <dbReference type="EMBL" id="MFC0313871.1"/>
    </source>
</evidence>
<dbReference type="Pfam" id="PF01928">
    <property type="entry name" value="CYTH"/>
    <property type="match status" value="1"/>
</dbReference>
<dbReference type="PROSITE" id="PS51708">
    <property type="entry name" value="CHAD"/>
    <property type="match status" value="1"/>
</dbReference>
<dbReference type="EMBL" id="JBHLWV010000011">
    <property type="protein sequence ID" value="MFC0313871.1"/>
    <property type="molecule type" value="Genomic_DNA"/>
</dbReference>
<dbReference type="Proteomes" id="UP001589783">
    <property type="component" value="Unassembled WGS sequence"/>
</dbReference>